<dbReference type="PANTHER" id="PTHR11289:SF0">
    <property type="entry name" value="BREAST CANCER TYPE 2 SUSCEPTIBILITY PROTEIN"/>
    <property type="match status" value="1"/>
</dbReference>
<accession>A0A7R9D7K7</accession>
<dbReference type="SUPFAM" id="SSF50249">
    <property type="entry name" value="Nucleic acid-binding proteins"/>
    <property type="match status" value="1"/>
</dbReference>
<sequence>MVGAVCDQSCQGEQGWLVPCVTRVVKIHDVAGIGQCYQTHDVAGIDGVDISLTKGELFIHSSHSRAPLKSPVESKMETMISPRYELEVTDGWYGILASVDVEMCRLIESKLVTVGTKLMTHSAELLNCDQGCSPPEKGTSAPWGLGDPLGKHVPWDRQEWIHLKQAEDQPGVMHNL</sequence>
<dbReference type="EMBL" id="OC321112">
    <property type="protein sequence ID" value="CAD7409454.1"/>
    <property type="molecule type" value="Genomic_DNA"/>
</dbReference>
<dbReference type="GO" id="GO:0005634">
    <property type="term" value="C:nucleus"/>
    <property type="evidence" value="ECO:0007669"/>
    <property type="project" value="TreeGrafter"/>
</dbReference>
<dbReference type="GO" id="GO:0000724">
    <property type="term" value="P:double-strand break repair via homologous recombination"/>
    <property type="evidence" value="ECO:0007669"/>
    <property type="project" value="InterPro"/>
</dbReference>
<dbReference type="Gene3D" id="2.40.50.140">
    <property type="entry name" value="Nucleic acid-binding proteins"/>
    <property type="match status" value="1"/>
</dbReference>
<name>A0A7R9D7K7_TIMCR</name>
<proteinExistence type="predicted"/>
<dbReference type="GO" id="GO:0006355">
    <property type="term" value="P:regulation of DNA-templated transcription"/>
    <property type="evidence" value="ECO:0007669"/>
    <property type="project" value="TreeGrafter"/>
</dbReference>
<dbReference type="InterPro" id="IPR015187">
    <property type="entry name" value="BRCA2_OB_1"/>
</dbReference>
<dbReference type="PANTHER" id="PTHR11289">
    <property type="entry name" value="BREAST CANCER TYPE 2 SUSCEPTIBILITY PROTEIN BRCA2"/>
    <property type="match status" value="1"/>
</dbReference>
<evidence type="ECO:0000313" key="2">
    <source>
        <dbReference type="EMBL" id="CAD7409454.1"/>
    </source>
</evidence>
<evidence type="ECO:0000259" key="1">
    <source>
        <dbReference type="Pfam" id="PF09103"/>
    </source>
</evidence>
<gene>
    <name evidence="2" type="ORF">TCEB3V08_LOCUS10029</name>
</gene>
<dbReference type="InterPro" id="IPR015525">
    <property type="entry name" value="BRCA2"/>
</dbReference>
<dbReference type="AlphaFoldDB" id="A0A7R9D7K7"/>
<protein>
    <recommendedName>
        <fullName evidence="1">BRCA2 OB1 domain-containing protein</fullName>
    </recommendedName>
</protein>
<dbReference type="InterPro" id="IPR012340">
    <property type="entry name" value="NA-bd_OB-fold"/>
</dbReference>
<dbReference type="Pfam" id="PF09103">
    <property type="entry name" value="BRCA-2_OB1"/>
    <property type="match status" value="1"/>
</dbReference>
<reference evidence="2" key="1">
    <citation type="submission" date="2020-11" db="EMBL/GenBank/DDBJ databases">
        <authorList>
            <person name="Tran Van P."/>
        </authorList>
    </citation>
    <scope>NUCLEOTIDE SEQUENCE</scope>
</reference>
<organism evidence="2">
    <name type="scientific">Timema cristinae</name>
    <name type="common">Walking stick</name>
    <dbReference type="NCBI Taxonomy" id="61476"/>
    <lineage>
        <taxon>Eukaryota</taxon>
        <taxon>Metazoa</taxon>
        <taxon>Ecdysozoa</taxon>
        <taxon>Arthropoda</taxon>
        <taxon>Hexapoda</taxon>
        <taxon>Insecta</taxon>
        <taxon>Pterygota</taxon>
        <taxon>Neoptera</taxon>
        <taxon>Polyneoptera</taxon>
        <taxon>Phasmatodea</taxon>
        <taxon>Timematodea</taxon>
        <taxon>Timematoidea</taxon>
        <taxon>Timematidae</taxon>
        <taxon>Timema</taxon>
    </lineage>
</organism>
<feature type="domain" description="BRCA2 OB1" evidence="1">
    <location>
        <begin position="76"/>
        <end position="139"/>
    </location>
</feature>